<dbReference type="RefSeq" id="WP_033085530.1">
    <property type="nucleotide sequence ID" value="NZ_AP017900.1"/>
</dbReference>
<accession>A0A0B8N693</accession>
<evidence type="ECO:0000313" key="2">
    <source>
        <dbReference type="EMBL" id="APB01737.1"/>
    </source>
</evidence>
<feature type="transmembrane region" description="Helical" evidence="1">
    <location>
        <begin position="112"/>
        <end position="136"/>
    </location>
</feature>
<feature type="transmembrane region" description="Helical" evidence="1">
    <location>
        <begin position="148"/>
        <end position="170"/>
    </location>
</feature>
<keyword evidence="1" id="KW-0472">Membrane</keyword>
<dbReference type="EMBL" id="CP017839">
    <property type="protein sequence ID" value="APB01737.1"/>
    <property type="molecule type" value="Genomic_DNA"/>
</dbReference>
<name>A0A0B8N693_9NOCA</name>
<sequence length="218" mass="23414">MTEVVGSDAAPTAAGRSLEFWGYCMWGLAGLAIAVSELASVFGLASWPTISNTIGHLETQHSWVRLVVVSVIVLLAYYAVPQLATPPEPVVQSIVGRTLTANGRMTKTDSPITLLGAGYLLGAVGTYVFGVLFAAADRGMHPHSYLGAYVLYGLIALMWVIVPSILAMFFSRDVPFPTLFRTVGYLERRAHPVAAILLAGLVVLLIHLAFYPWPVVAN</sequence>
<feature type="transmembrane region" description="Helical" evidence="1">
    <location>
        <begin position="20"/>
        <end position="42"/>
    </location>
</feature>
<dbReference type="Proteomes" id="UP000180166">
    <property type="component" value="Chromosome"/>
</dbReference>
<dbReference type="Proteomes" id="UP000037179">
    <property type="component" value="Unassembled WGS sequence"/>
</dbReference>
<proteinExistence type="predicted"/>
<evidence type="ECO:0000256" key="1">
    <source>
        <dbReference type="SAM" id="Phobius"/>
    </source>
</evidence>
<reference evidence="2 5" key="3">
    <citation type="submission" date="2016-10" db="EMBL/GenBank/DDBJ databases">
        <title>Genome sequence of Nocardia seriolae strain EM150506, isolated from Anguila japonica.</title>
        <authorList>
            <person name="Han H.-J."/>
        </authorList>
    </citation>
    <scope>NUCLEOTIDE SEQUENCE [LARGE SCALE GENOMIC DNA]</scope>
    <source>
        <strain evidence="2 5">EM150506</strain>
    </source>
</reference>
<feature type="transmembrane region" description="Helical" evidence="1">
    <location>
        <begin position="190"/>
        <end position="213"/>
    </location>
</feature>
<evidence type="ECO:0000313" key="3">
    <source>
        <dbReference type="EMBL" id="GAP26302.1"/>
    </source>
</evidence>
<organism evidence="3 4">
    <name type="scientific">Nocardia seriolae</name>
    <dbReference type="NCBI Taxonomy" id="37332"/>
    <lineage>
        <taxon>Bacteria</taxon>
        <taxon>Bacillati</taxon>
        <taxon>Actinomycetota</taxon>
        <taxon>Actinomycetes</taxon>
        <taxon>Mycobacteriales</taxon>
        <taxon>Nocardiaceae</taxon>
        <taxon>Nocardia</taxon>
    </lineage>
</organism>
<dbReference type="OrthoDB" id="4569220at2"/>
<evidence type="ECO:0000313" key="5">
    <source>
        <dbReference type="Proteomes" id="UP000180166"/>
    </source>
</evidence>
<dbReference type="KEGG" id="nsr:NS506_07718"/>
<evidence type="ECO:0000313" key="4">
    <source>
        <dbReference type="Proteomes" id="UP000037179"/>
    </source>
</evidence>
<keyword evidence="4" id="KW-1185">Reference proteome</keyword>
<keyword evidence="1" id="KW-1133">Transmembrane helix</keyword>
<dbReference type="AlphaFoldDB" id="A0A0B8N693"/>
<keyword evidence="1" id="KW-0812">Transmembrane</keyword>
<reference evidence="4" key="1">
    <citation type="submission" date="2015-07" db="EMBL/GenBank/DDBJ databases">
        <title>Nocardia seriolae U-1 whole genome shotgun sequence.</title>
        <authorList>
            <person name="Imajoh M."/>
            <person name="Fukumoto Y."/>
            <person name="Sukeda M."/>
            <person name="Yamane J."/>
            <person name="Yamasaki K."/>
            <person name="Shimizu M."/>
            <person name="Ohnishi K."/>
            <person name="Oshima S."/>
        </authorList>
    </citation>
    <scope>NUCLEOTIDE SEQUENCE [LARGE SCALE GENOMIC DNA]</scope>
    <source>
        <strain evidence="4">U-1</strain>
    </source>
</reference>
<feature type="transmembrane region" description="Helical" evidence="1">
    <location>
        <begin position="63"/>
        <end position="80"/>
    </location>
</feature>
<dbReference type="GeneID" id="93372350"/>
<gene>
    <name evidence="2" type="ORF">NS506_07718</name>
    <name evidence="3" type="ORF">NSK11_contig00005-0030</name>
</gene>
<dbReference type="EMBL" id="BBYQ01000005">
    <property type="protein sequence ID" value="GAP26302.1"/>
    <property type="molecule type" value="Genomic_DNA"/>
</dbReference>
<reference evidence="3 4" key="2">
    <citation type="journal article" date="2016" name="Genome Announc.">
        <title>Draft Genome Sequence of Erythromycin- and Oxytetracycline-Sensitive Nocardia seriolae Strain U-1 (NBRC 110359).</title>
        <authorList>
            <person name="Imajoh M."/>
            <person name="Sukeda M."/>
            <person name="Shimizu M."/>
            <person name="Yamane J."/>
            <person name="Ohnishi K."/>
            <person name="Oshima S."/>
        </authorList>
    </citation>
    <scope>NUCLEOTIDE SEQUENCE [LARGE SCALE GENOMIC DNA]</scope>
    <source>
        <strain evidence="3 4">U-1</strain>
    </source>
</reference>
<protein>
    <submittedName>
        <fullName evidence="3">Uncharacterized protein</fullName>
    </submittedName>
</protein>